<gene>
    <name evidence="2" type="ORF">TorRG33x02_133770</name>
</gene>
<comment type="caution">
    <text evidence="2">The sequence shown here is derived from an EMBL/GenBank/DDBJ whole genome shotgun (WGS) entry which is preliminary data.</text>
</comment>
<dbReference type="InterPro" id="IPR002156">
    <property type="entry name" value="RNaseH_domain"/>
</dbReference>
<dbReference type="OrthoDB" id="1166005at2759"/>
<feature type="domain" description="RNase H type-1" evidence="1">
    <location>
        <begin position="47"/>
        <end position="168"/>
    </location>
</feature>
<keyword evidence="3" id="KW-1185">Reference proteome</keyword>
<accession>A0A2P5EYY2</accession>
<dbReference type="AlphaFoldDB" id="A0A2P5EYY2"/>
<dbReference type="EMBL" id="JXTC01000080">
    <property type="protein sequence ID" value="PON90739.1"/>
    <property type="molecule type" value="Genomic_DNA"/>
</dbReference>
<dbReference type="PANTHER" id="PTHR47723:SF21">
    <property type="entry name" value="POLYNUCLEOTIDYL TRANSFERASE, RIBONUCLEASE H-LIKE SUPERFAMILY PROTEIN"/>
    <property type="match status" value="1"/>
</dbReference>
<dbReference type="CDD" id="cd06222">
    <property type="entry name" value="RNase_H_like"/>
    <property type="match status" value="1"/>
</dbReference>
<evidence type="ECO:0000313" key="2">
    <source>
        <dbReference type="EMBL" id="PON90739.1"/>
    </source>
</evidence>
<organism evidence="2 3">
    <name type="scientific">Trema orientale</name>
    <name type="common">Charcoal tree</name>
    <name type="synonym">Celtis orientalis</name>
    <dbReference type="NCBI Taxonomy" id="63057"/>
    <lineage>
        <taxon>Eukaryota</taxon>
        <taxon>Viridiplantae</taxon>
        <taxon>Streptophyta</taxon>
        <taxon>Embryophyta</taxon>
        <taxon>Tracheophyta</taxon>
        <taxon>Spermatophyta</taxon>
        <taxon>Magnoliopsida</taxon>
        <taxon>eudicotyledons</taxon>
        <taxon>Gunneridae</taxon>
        <taxon>Pentapetalae</taxon>
        <taxon>rosids</taxon>
        <taxon>fabids</taxon>
        <taxon>Rosales</taxon>
        <taxon>Cannabaceae</taxon>
        <taxon>Trema</taxon>
    </lineage>
</organism>
<dbReference type="GO" id="GO:0004523">
    <property type="term" value="F:RNA-DNA hybrid ribonuclease activity"/>
    <property type="evidence" value="ECO:0007669"/>
    <property type="project" value="InterPro"/>
</dbReference>
<dbReference type="InParanoid" id="A0A2P5EYY2"/>
<dbReference type="InterPro" id="IPR053151">
    <property type="entry name" value="RNase_H-like"/>
</dbReference>
<dbReference type="InterPro" id="IPR044730">
    <property type="entry name" value="RNase_H-like_dom_plant"/>
</dbReference>
<evidence type="ECO:0000259" key="1">
    <source>
        <dbReference type="Pfam" id="PF13456"/>
    </source>
</evidence>
<dbReference type="STRING" id="63057.A0A2P5EYY2"/>
<protein>
    <submittedName>
        <fullName evidence="2">Ribonuclease H-like domain containing protein</fullName>
    </submittedName>
</protein>
<dbReference type="InterPro" id="IPR036397">
    <property type="entry name" value="RNaseH_sf"/>
</dbReference>
<dbReference type="Proteomes" id="UP000237000">
    <property type="component" value="Unassembled WGS sequence"/>
</dbReference>
<dbReference type="PANTHER" id="PTHR47723">
    <property type="entry name" value="OS05G0353850 PROTEIN"/>
    <property type="match status" value="1"/>
</dbReference>
<name>A0A2P5EYY2_TREOI</name>
<dbReference type="InterPro" id="IPR012337">
    <property type="entry name" value="RNaseH-like_sf"/>
</dbReference>
<reference evidence="3" key="1">
    <citation type="submission" date="2016-06" db="EMBL/GenBank/DDBJ databases">
        <title>Parallel loss of symbiosis genes in relatives of nitrogen-fixing non-legume Parasponia.</title>
        <authorList>
            <person name="Van Velzen R."/>
            <person name="Holmer R."/>
            <person name="Bu F."/>
            <person name="Rutten L."/>
            <person name="Van Zeijl A."/>
            <person name="Liu W."/>
            <person name="Santuari L."/>
            <person name="Cao Q."/>
            <person name="Sharma T."/>
            <person name="Shen D."/>
            <person name="Roswanjaya Y."/>
            <person name="Wardhani T."/>
            <person name="Kalhor M.S."/>
            <person name="Jansen J."/>
            <person name="Van den Hoogen J."/>
            <person name="Gungor B."/>
            <person name="Hartog M."/>
            <person name="Hontelez J."/>
            <person name="Verver J."/>
            <person name="Yang W.-C."/>
            <person name="Schijlen E."/>
            <person name="Repin R."/>
            <person name="Schilthuizen M."/>
            <person name="Schranz E."/>
            <person name="Heidstra R."/>
            <person name="Miyata K."/>
            <person name="Fedorova E."/>
            <person name="Kohlen W."/>
            <person name="Bisseling T."/>
            <person name="Smit S."/>
            <person name="Geurts R."/>
        </authorList>
    </citation>
    <scope>NUCLEOTIDE SEQUENCE [LARGE SCALE GENOMIC DNA]</scope>
    <source>
        <strain evidence="3">cv. RG33-2</strain>
    </source>
</reference>
<sequence length="195" mass="21433">MDTFTWCLNYLREFQTAQQQRASVSSTQSAPRPIKWQPPSTHGYKLNVDAAISESQRCVGFGAIIRDTTGFVLAAVAKKFHNPLKPKTAEVAALSFGINWATKVFPSFEAVETDAQAVVSALKTAHSYRSELGCFLKDVTSLLTTPPGVSVSYVPRECNNTTYGLAKLALRLDELFWMEKISFSIISAVISDCSI</sequence>
<dbReference type="SUPFAM" id="SSF53098">
    <property type="entry name" value="Ribonuclease H-like"/>
    <property type="match status" value="1"/>
</dbReference>
<evidence type="ECO:0000313" key="3">
    <source>
        <dbReference type="Proteomes" id="UP000237000"/>
    </source>
</evidence>
<dbReference type="GO" id="GO:0003676">
    <property type="term" value="F:nucleic acid binding"/>
    <property type="evidence" value="ECO:0007669"/>
    <property type="project" value="InterPro"/>
</dbReference>
<dbReference type="Gene3D" id="3.30.420.10">
    <property type="entry name" value="Ribonuclease H-like superfamily/Ribonuclease H"/>
    <property type="match status" value="1"/>
</dbReference>
<proteinExistence type="predicted"/>
<dbReference type="Pfam" id="PF13456">
    <property type="entry name" value="RVT_3"/>
    <property type="match status" value="1"/>
</dbReference>